<evidence type="ECO:0000256" key="2">
    <source>
        <dbReference type="SAM" id="SignalP"/>
    </source>
</evidence>
<keyword evidence="2" id="KW-0732">Signal</keyword>
<evidence type="ECO:0000313" key="3">
    <source>
        <dbReference type="EMBL" id="QLG47127.1"/>
    </source>
</evidence>
<sequence>MFKTNLLALTTVFLFSFTGFSQYTDVINSNRPGRSVSAYAVGKGVVQAEFGLSFEQQDHSKLFTESNIYGADFAFRYGLLFETLELKWEGTYQHQNLTFTQTGTDQSLTDFGRNRIGLKFLVFDPFKDPQANKPNLYSWRANHKFQFKNLLPAVSVYAGANVLLGDNPFYVGDPTISPRAMVATQSRLTPRMVLISNIAYDRIGTDFPEWSYLISISHAFRNPKWSVFIENQGINSDRYSDFLFRSGVAHLLNENFQVDVHFGASFKNTPSRIFGTAGFSYRLDFHKDAPIKAIEDQKANQNGGAIKKNAMKKAKKKKKKGNGAEDIDLGPSKKQLRKKRKADKKKKKDSGVIEF</sequence>
<organism evidence="3 4">
    <name type="scientific">Costertonia aggregata</name>
    <dbReference type="NCBI Taxonomy" id="343403"/>
    <lineage>
        <taxon>Bacteria</taxon>
        <taxon>Pseudomonadati</taxon>
        <taxon>Bacteroidota</taxon>
        <taxon>Flavobacteriia</taxon>
        <taxon>Flavobacteriales</taxon>
        <taxon>Flavobacteriaceae</taxon>
        <taxon>Costertonia</taxon>
    </lineage>
</organism>
<dbReference type="EMBL" id="CP058595">
    <property type="protein sequence ID" value="QLG47127.1"/>
    <property type="molecule type" value="Genomic_DNA"/>
</dbReference>
<evidence type="ECO:0000256" key="1">
    <source>
        <dbReference type="SAM" id="MobiDB-lite"/>
    </source>
</evidence>
<feature type="compositionally biased region" description="Basic residues" evidence="1">
    <location>
        <begin position="309"/>
        <end position="321"/>
    </location>
</feature>
<dbReference type="Proteomes" id="UP000509302">
    <property type="component" value="Chromosome"/>
</dbReference>
<dbReference type="AlphaFoldDB" id="A0A7H9AUQ0"/>
<feature type="signal peptide" evidence="2">
    <location>
        <begin position="1"/>
        <end position="21"/>
    </location>
</feature>
<feature type="region of interest" description="Disordered" evidence="1">
    <location>
        <begin position="300"/>
        <end position="355"/>
    </location>
</feature>
<dbReference type="Pfam" id="PF13557">
    <property type="entry name" value="Phenol_MetA_deg"/>
    <property type="match status" value="1"/>
</dbReference>
<keyword evidence="4" id="KW-1185">Reference proteome</keyword>
<reference evidence="3 4" key="1">
    <citation type="journal article" date="2006" name="Int. J. Syst. Evol. Microbiol.">
        <title>Costertonia aggregata gen. nov., sp. nov., a mesophilic marine bacterium of the family Flavobacteriaceae, isolated from a mature biofilm.</title>
        <authorList>
            <person name="Kwon K.K."/>
            <person name="Lee Y.K."/>
            <person name="Lee H.K."/>
        </authorList>
    </citation>
    <scope>NUCLEOTIDE SEQUENCE [LARGE SCALE GENOMIC DNA]</scope>
    <source>
        <strain evidence="3 4">KCCM 42265</strain>
    </source>
</reference>
<dbReference type="InterPro" id="IPR025737">
    <property type="entry name" value="FApF"/>
</dbReference>
<protein>
    <submittedName>
        <fullName evidence="3">Transporter</fullName>
    </submittedName>
</protein>
<dbReference type="KEGG" id="cagg:HYG79_17770"/>
<feature type="chain" id="PRO_5028948901" evidence="2">
    <location>
        <begin position="22"/>
        <end position="355"/>
    </location>
</feature>
<proteinExistence type="predicted"/>
<evidence type="ECO:0000313" key="4">
    <source>
        <dbReference type="Proteomes" id="UP000509302"/>
    </source>
</evidence>
<dbReference type="RefSeq" id="WP_179243405.1">
    <property type="nucleotide sequence ID" value="NZ_CP058595.1"/>
</dbReference>
<accession>A0A7H9AUQ0</accession>
<gene>
    <name evidence="3" type="ORF">HYG79_17770</name>
</gene>
<feature type="compositionally biased region" description="Basic residues" evidence="1">
    <location>
        <begin position="334"/>
        <end position="348"/>
    </location>
</feature>
<name>A0A7H9AUQ0_9FLAO</name>